<evidence type="ECO:0000313" key="3">
    <source>
        <dbReference type="Proteomes" id="UP000824469"/>
    </source>
</evidence>
<dbReference type="EMBL" id="JAHRHJ020000009">
    <property type="protein sequence ID" value="KAH9301710.1"/>
    <property type="molecule type" value="Genomic_DNA"/>
</dbReference>
<protein>
    <submittedName>
        <fullName evidence="2">Uncharacterized protein</fullName>
    </submittedName>
</protein>
<feature type="compositionally biased region" description="Polar residues" evidence="1">
    <location>
        <begin position="65"/>
        <end position="76"/>
    </location>
</feature>
<proteinExistence type="predicted"/>
<feature type="region of interest" description="Disordered" evidence="1">
    <location>
        <begin position="1"/>
        <end position="78"/>
    </location>
</feature>
<reference evidence="2 3" key="1">
    <citation type="journal article" date="2021" name="Nat. Plants">
        <title>The Taxus genome provides insights into paclitaxel biosynthesis.</title>
        <authorList>
            <person name="Xiong X."/>
            <person name="Gou J."/>
            <person name="Liao Q."/>
            <person name="Li Y."/>
            <person name="Zhou Q."/>
            <person name="Bi G."/>
            <person name="Li C."/>
            <person name="Du R."/>
            <person name="Wang X."/>
            <person name="Sun T."/>
            <person name="Guo L."/>
            <person name="Liang H."/>
            <person name="Lu P."/>
            <person name="Wu Y."/>
            <person name="Zhang Z."/>
            <person name="Ro D.K."/>
            <person name="Shang Y."/>
            <person name="Huang S."/>
            <person name="Yan J."/>
        </authorList>
    </citation>
    <scope>NUCLEOTIDE SEQUENCE [LARGE SCALE GENOMIC DNA]</scope>
    <source>
        <strain evidence="2">Ta-2019</strain>
    </source>
</reference>
<dbReference type="AlphaFoldDB" id="A0AA38CJG0"/>
<feature type="compositionally biased region" description="Polar residues" evidence="1">
    <location>
        <begin position="8"/>
        <end position="20"/>
    </location>
</feature>
<sequence>MRIRNHRSSSFNSVADNNNIRGEEESDEEEAASPCPGHGKEKEALTLMEYRPESKQGIAGETESESSSMDQYTPMPTQGLYGMGNKPPQIFRVCKVNKSPWDVPSFFNAFDSLWKDTVDSINTPSPFLQKQTSDDDYELVKKRESLRVSLAKEGEGEANVGQTKLDAEQLLIESAVRSAISEAGEGGLTVREAACKILVDNAASTSTTIPLSVQVRRVMLNSPYFVQLKDGRFALWEDFLSSSGAGTSQLEEYNTVSSSKEDDIPLPLPPRLTFIKGKGKGKRSARRVGCINMREHKYSCSECERVAMGVKRVRKAVKARSLRSLAS</sequence>
<evidence type="ECO:0000256" key="1">
    <source>
        <dbReference type="SAM" id="MobiDB-lite"/>
    </source>
</evidence>
<organism evidence="2 3">
    <name type="scientific">Taxus chinensis</name>
    <name type="common">Chinese yew</name>
    <name type="synonym">Taxus wallichiana var. chinensis</name>
    <dbReference type="NCBI Taxonomy" id="29808"/>
    <lineage>
        <taxon>Eukaryota</taxon>
        <taxon>Viridiplantae</taxon>
        <taxon>Streptophyta</taxon>
        <taxon>Embryophyta</taxon>
        <taxon>Tracheophyta</taxon>
        <taxon>Spermatophyta</taxon>
        <taxon>Pinopsida</taxon>
        <taxon>Pinidae</taxon>
        <taxon>Conifers II</taxon>
        <taxon>Cupressales</taxon>
        <taxon>Taxaceae</taxon>
        <taxon>Taxus</taxon>
    </lineage>
</organism>
<accession>A0AA38CJG0</accession>
<dbReference type="Proteomes" id="UP000824469">
    <property type="component" value="Unassembled WGS sequence"/>
</dbReference>
<name>A0AA38CJG0_TAXCH</name>
<comment type="caution">
    <text evidence="2">The sequence shown here is derived from an EMBL/GenBank/DDBJ whole genome shotgun (WGS) entry which is preliminary data.</text>
</comment>
<evidence type="ECO:0000313" key="2">
    <source>
        <dbReference type="EMBL" id="KAH9301710.1"/>
    </source>
</evidence>
<feature type="compositionally biased region" description="Basic and acidic residues" evidence="1">
    <location>
        <begin position="38"/>
        <end position="54"/>
    </location>
</feature>
<keyword evidence="3" id="KW-1185">Reference proteome</keyword>
<gene>
    <name evidence="2" type="ORF">KI387_013293</name>
</gene>